<dbReference type="PANTHER" id="PTHR30136:SF34">
    <property type="entry name" value="TRANSCRIPTIONAL REGULATOR"/>
    <property type="match status" value="1"/>
</dbReference>
<dbReference type="PROSITE" id="PS51077">
    <property type="entry name" value="HTH_ICLR"/>
    <property type="match status" value="1"/>
</dbReference>
<proteinExistence type="predicted"/>
<dbReference type="GO" id="GO:0003677">
    <property type="term" value="F:DNA binding"/>
    <property type="evidence" value="ECO:0007669"/>
    <property type="project" value="UniProtKB-KW"/>
</dbReference>
<dbReference type="Gene3D" id="1.10.10.10">
    <property type="entry name" value="Winged helix-like DNA-binding domain superfamily/Winged helix DNA-binding domain"/>
    <property type="match status" value="1"/>
</dbReference>
<sequence>MTDGETRQSQTFVTGFARGLSVIEAFGPGHRSMSVAEVAQRIKLDRAVTRRLLLTLTELGFAKVNGKQFELTTRVLRLGYSFLASVGLGAALQPYLDELSRTIEETVSISVLDEAEVIFVARSDMPGRRMAYVITMGMRLPAFTAASGRVQLAALPPGELEALLARSKVEKLTPSTVTSRAELLKIITAAGADGYAINREELEEGLIGISVPVRNRGGLVVASLNASASALRTSDERLLNEILPRLKEGAARMSAMLP</sequence>
<organism evidence="6 7">
    <name type="scientific">Phreatobacter stygius</name>
    <dbReference type="NCBI Taxonomy" id="1940610"/>
    <lineage>
        <taxon>Bacteria</taxon>
        <taxon>Pseudomonadati</taxon>
        <taxon>Pseudomonadota</taxon>
        <taxon>Alphaproteobacteria</taxon>
        <taxon>Hyphomicrobiales</taxon>
        <taxon>Phreatobacteraceae</taxon>
        <taxon>Phreatobacter</taxon>
    </lineage>
</organism>
<dbReference type="SUPFAM" id="SSF46785">
    <property type="entry name" value="Winged helix' DNA-binding domain"/>
    <property type="match status" value="1"/>
</dbReference>
<protein>
    <submittedName>
        <fullName evidence="6">IclR family transcriptional regulator</fullName>
    </submittedName>
</protein>
<feature type="domain" description="IclR-ED" evidence="5">
    <location>
        <begin position="74"/>
        <end position="258"/>
    </location>
</feature>
<accession>A0A4D7BB94</accession>
<evidence type="ECO:0000313" key="6">
    <source>
        <dbReference type="EMBL" id="QCI65347.1"/>
    </source>
</evidence>
<dbReference type="KEGG" id="pstg:E8M01_14695"/>
<dbReference type="PROSITE" id="PS51078">
    <property type="entry name" value="ICLR_ED"/>
    <property type="match status" value="1"/>
</dbReference>
<dbReference type="PANTHER" id="PTHR30136">
    <property type="entry name" value="HELIX-TURN-HELIX TRANSCRIPTIONAL REGULATOR, ICLR FAMILY"/>
    <property type="match status" value="1"/>
</dbReference>
<dbReference type="Proteomes" id="UP000298781">
    <property type="component" value="Chromosome"/>
</dbReference>
<dbReference type="GO" id="GO:0003700">
    <property type="term" value="F:DNA-binding transcription factor activity"/>
    <property type="evidence" value="ECO:0007669"/>
    <property type="project" value="TreeGrafter"/>
</dbReference>
<gene>
    <name evidence="6" type="ORF">E8M01_14695</name>
</gene>
<dbReference type="Pfam" id="PF01614">
    <property type="entry name" value="IclR_C"/>
    <property type="match status" value="1"/>
</dbReference>
<dbReference type="AlphaFoldDB" id="A0A4D7BB94"/>
<evidence type="ECO:0000256" key="2">
    <source>
        <dbReference type="ARBA" id="ARBA00023125"/>
    </source>
</evidence>
<keyword evidence="7" id="KW-1185">Reference proteome</keyword>
<dbReference type="EMBL" id="CP039690">
    <property type="protein sequence ID" value="QCI65347.1"/>
    <property type="molecule type" value="Genomic_DNA"/>
</dbReference>
<dbReference type="InterPro" id="IPR014757">
    <property type="entry name" value="Tscrpt_reg_IclR_C"/>
</dbReference>
<dbReference type="RefSeq" id="WP_136960794.1">
    <property type="nucleotide sequence ID" value="NZ_CP039690.1"/>
</dbReference>
<name>A0A4D7BB94_9HYPH</name>
<keyword evidence="3" id="KW-0804">Transcription</keyword>
<keyword evidence="2" id="KW-0238">DNA-binding</keyword>
<dbReference type="GO" id="GO:0045892">
    <property type="term" value="P:negative regulation of DNA-templated transcription"/>
    <property type="evidence" value="ECO:0007669"/>
    <property type="project" value="TreeGrafter"/>
</dbReference>
<keyword evidence="1" id="KW-0805">Transcription regulation</keyword>
<evidence type="ECO:0000259" key="5">
    <source>
        <dbReference type="PROSITE" id="PS51078"/>
    </source>
</evidence>
<dbReference type="Gene3D" id="3.30.450.40">
    <property type="match status" value="1"/>
</dbReference>
<dbReference type="Pfam" id="PF09339">
    <property type="entry name" value="HTH_IclR"/>
    <property type="match status" value="1"/>
</dbReference>
<dbReference type="SUPFAM" id="SSF55781">
    <property type="entry name" value="GAF domain-like"/>
    <property type="match status" value="1"/>
</dbReference>
<evidence type="ECO:0000313" key="7">
    <source>
        <dbReference type="Proteomes" id="UP000298781"/>
    </source>
</evidence>
<dbReference type="InterPro" id="IPR029016">
    <property type="entry name" value="GAF-like_dom_sf"/>
</dbReference>
<feature type="domain" description="HTH iclR-type" evidence="4">
    <location>
        <begin position="13"/>
        <end position="80"/>
    </location>
</feature>
<dbReference type="InterPro" id="IPR005471">
    <property type="entry name" value="Tscrpt_reg_IclR_N"/>
</dbReference>
<dbReference type="InterPro" id="IPR036388">
    <property type="entry name" value="WH-like_DNA-bd_sf"/>
</dbReference>
<dbReference type="InterPro" id="IPR050707">
    <property type="entry name" value="HTH_MetabolicPath_Reg"/>
</dbReference>
<dbReference type="InterPro" id="IPR036390">
    <property type="entry name" value="WH_DNA-bd_sf"/>
</dbReference>
<evidence type="ECO:0000256" key="1">
    <source>
        <dbReference type="ARBA" id="ARBA00023015"/>
    </source>
</evidence>
<evidence type="ECO:0000259" key="4">
    <source>
        <dbReference type="PROSITE" id="PS51077"/>
    </source>
</evidence>
<evidence type="ECO:0000256" key="3">
    <source>
        <dbReference type="ARBA" id="ARBA00023163"/>
    </source>
</evidence>
<dbReference type="OrthoDB" id="6057486at2"/>
<dbReference type="SMART" id="SM00346">
    <property type="entry name" value="HTH_ICLR"/>
    <property type="match status" value="1"/>
</dbReference>
<reference evidence="6 7" key="1">
    <citation type="submission" date="2019-04" db="EMBL/GenBank/DDBJ databases">
        <title>Phreatobacter aquaticus sp. nov.</title>
        <authorList>
            <person name="Choi A."/>
        </authorList>
    </citation>
    <scope>NUCLEOTIDE SEQUENCE [LARGE SCALE GENOMIC DNA]</scope>
    <source>
        <strain evidence="6 7">KCTC 52518</strain>
    </source>
</reference>